<sequence>MIKKSALLFIACILLAANLPAQSLENNEYYKQSLEYAALSQKAIDDGQYELAREHAVKSQEYAALSRQYIQEQLLAYRARSSYVAAKARMDYANSIRLESRDKELYDEAAGYFASATSKYNAKDYENSIPDSQMVIQLLKDVGLQYTGGSQTPSSQTGLAAYYKVKLIPDRRDCLWRIAEYDFVYGNPYEWPRLYEANKDAFPDPADPDLILPDMVLKIPSIKGEARSGTR</sequence>
<dbReference type="Gene3D" id="3.10.350.10">
    <property type="entry name" value="LysM domain"/>
    <property type="match status" value="1"/>
</dbReference>
<protein>
    <recommendedName>
        <fullName evidence="4">DUF4398 domain-containing protein</fullName>
    </recommendedName>
</protein>
<dbReference type="InterPro" id="IPR036779">
    <property type="entry name" value="LysM_dom_sf"/>
</dbReference>
<evidence type="ECO:0000256" key="1">
    <source>
        <dbReference type="SAM" id="SignalP"/>
    </source>
</evidence>
<dbReference type="KEGG" id="bhc:JFL75_17110"/>
<dbReference type="RefSeq" id="WP_215625935.1">
    <property type="nucleotide sequence ID" value="NZ_CP067089.2"/>
</dbReference>
<accession>A0A7T8B8I2</accession>
<evidence type="ECO:0008006" key="4">
    <source>
        <dbReference type="Google" id="ProtNLM"/>
    </source>
</evidence>
<proteinExistence type="predicted"/>
<dbReference type="EMBL" id="CP067089">
    <property type="protein sequence ID" value="QQO08629.1"/>
    <property type="molecule type" value="Genomic_DNA"/>
</dbReference>
<keyword evidence="3" id="KW-1185">Reference proteome</keyword>
<evidence type="ECO:0000313" key="2">
    <source>
        <dbReference type="EMBL" id="QQO08629.1"/>
    </source>
</evidence>
<feature type="signal peptide" evidence="1">
    <location>
        <begin position="1"/>
        <end position="23"/>
    </location>
</feature>
<dbReference type="PANTHER" id="PTHR34700">
    <property type="entry name" value="POTASSIUM BINDING PROTEIN KBP"/>
    <property type="match status" value="1"/>
</dbReference>
<name>A0A7T8B8I2_9SPIR</name>
<gene>
    <name evidence="2" type="ORF">JFL75_17110</name>
</gene>
<organism evidence="2 3">
    <name type="scientific">Breznakiella homolactica</name>
    <dbReference type="NCBI Taxonomy" id="2798577"/>
    <lineage>
        <taxon>Bacteria</taxon>
        <taxon>Pseudomonadati</taxon>
        <taxon>Spirochaetota</taxon>
        <taxon>Spirochaetia</taxon>
        <taxon>Spirochaetales</taxon>
        <taxon>Breznakiellaceae</taxon>
        <taxon>Breznakiella</taxon>
    </lineage>
</organism>
<dbReference type="Proteomes" id="UP000595917">
    <property type="component" value="Chromosome"/>
</dbReference>
<keyword evidence="1" id="KW-0732">Signal</keyword>
<dbReference type="AlphaFoldDB" id="A0A7T8B8I2"/>
<dbReference type="PANTHER" id="PTHR34700:SF4">
    <property type="entry name" value="PHAGE-LIKE ELEMENT PBSX PROTEIN XKDP"/>
    <property type="match status" value="1"/>
</dbReference>
<dbReference type="InterPro" id="IPR052196">
    <property type="entry name" value="Bact_Kbp"/>
</dbReference>
<evidence type="ECO:0000313" key="3">
    <source>
        <dbReference type="Proteomes" id="UP000595917"/>
    </source>
</evidence>
<reference evidence="2" key="1">
    <citation type="submission" date="2021-01" db="EMBL/GenBank/DDBJ databases">
        <title>Description of Breznakiella homolactica.</title>
        <authorList>
            <person name="Song Y."/>
            <person name="Brune A."/>
        </authorList>
    </citation>
    <scope>NUCLEOTIDE SEQUENCE</scope>
    <source>
        <strain evidence="2">RmG30</strain>
    </source>
</reference>
<feature type="chain" id="PRO_5031431212" description="DUF4398 domain-containing protein" evidence="1">
    <location>
        <begin position="24"/>
        <end position="231"/>
    </location>
</feature>